<gene>
    <name evidence="1" type="ORF">SO694_00028017</name>
</gene>
<keyword evidence="2" id="KW-1185">Reference proteome</keyword>
<reference evidence="1 2" key="1">
    <citation type="submission" date="2024-03" db="EMBL/GenBank/DDBJ databases">
        <title>Aureococcus anophagefferens CCMP1851 and Kratosvirus quantuckense: Draft genome of a second virus-susceptible host strain in the model system.</title>
        <authorList>
            <person name="Chase E."/>
            <person name="Truchon A.R."/>
            <person name="Schepens W."/>
            <person name="Wilhelm S.W."/>
        </authorList>
    </citation>
    <scope>NUCLEOTIDE SEQUENCE [LARGE SCALE GENOMIC DNA]</scope>
    <source>
        <strain evidence="1 2">CCMP1851</strain>
    </source>
</reference>
<dbReference type="Proteomes" id="UP001363151">
    <property type="component" value="Unassembled WGS sequence"/>
</dbReference>
<sequence>MSAFDEEDTRGPRKPQNWVVVHKMVAVRAKPDVKSRLVGTRKQGETLVVKAQSQGWVKLGAAEFCLIDGSALGFGTLVERKDEPVTLKIVNPHDGSPFFDLKVTTKTTILECRRKVGDFVAPNGGQLRWQSIVPARGKMGTRIIDSKYNTFTDDMTVAACDLDDGDEFGFCYLGNAQEDLKL</sequence>
<evidence type="ECO:0000313" key="2">
    <source>
        <dbReference type="Proteomes" id="UP001363151"/>
    </source>
</evidence>
<evidence type="ECO:0000313" key="1">
    <source>
        <dbReference type="EMBL" id="KAK7239545.1"/>
    </source>
</evidence>
<name>A0ABR1FVE8_AURAN</name>
<accession>A0ABR1FVE8</accession>
<protein>
    <recommendedName>
        <fullName evidence="3">SET domain-containing protein</fullName>
    </recommendedName>
</protein>
<proteinExistence type="predicted"/>
<dbReference type="EMBL" id="JBBJCI010000223">
    <property type="protein sequence ID" value="KAK7239545.1"/>
    <property type="molecule type" value="Genomic_DNA"/>
</dbReference>
<comment type="caution">
    <text evidence="1">The sequence shown here is derived from an EMBL/GenBank/DDBJ whole genome shotgun (WGS) entry which is preliminary data.</text>
</comment>
<organism evidence="1 2">
    <name type="scientific">Aureococcus anophagefferens</name>
    <name type="common">Harmful bloom alga</name>
    <dbReference type="NCBI Taxonomy" id="44056"/>
    <lineage>
        <taxon>Eukaryota</taxon>
        <taxon>Sar</taxon>
        <taxon>Stramenopiles</taxon>
        <taxon>Ochrophyta</taxon>
        <taxon>Pelagophyceae</taxon>
        <taxon>Pelagomonadales</taxon>
        <taxon>Pelagomonadaceae</taxon>
        <taxon>Aureococcus</taxon>
    </lineage>
</organism>
<evidence type="ECO:0008006" key="3">
    <source>
        <dbReference type="Google" id="ProtNLM"/>
    </source>
</evidence>